<dbReference type="eggNOG" id="ENOG502SIZV">
    <property type="taxonomic scope" value="Eukaryota"/>
</dbReference>
<protein>
    <recommendedName>
        <fullName evidence="3">Tc1-like transposase DDE domain-containing protein</fullName>
    </recommendedName>
</protein>
<dbReference type="OrthoDB" id="6511194at2759"/>
<dbReference type="PANTHER" id="PTHR35871">
    <property type="entry name" value="EXPRESSED PROTEIN"/>
    <property type="match status" value="1"/>
</dbReference>
<dbReference type="InParanoid" id="S8DHS9"/>
<sequence length="536" mass="61660">MLLHFYNGPDEHGRHIGWAAASLKTAQAWEQGTHRARKLREWTRGFLEDRHCLPFTPEATWKTSLLVNPELKAALGQHLQSVGKYVRAMDIVEYMARPEVLATYGLSTPISLSTAQTWMHVLEYRWTKVPSGQYVDGHERDDVVHYRDDVFLPAMERLDPYTRDFIDGVRVTATKPTRLRRVIFWYHDESTFYANDRRQTRWVHKSEKATPRAKGEGASLMVADFVSADYGFLRSPDGEESAQILFRAGKNRDGYFTNQEILDHATLAMDILSRHYPDDDHVLIFDNAPTHLKRPDDALSARRMSSKPTAPDKPLFGVDIDVIGEDGRPVYTPNGKKQRQRVRMGDARFPDGRPQSLYFDEKSQRPGVFKGMAQILEERGIRVSGKRAQCPDFKCKPPALDCCVRRVLYNQPDFCDAESVLENHCRECAFQVLFLPKFHCEINPIEQCWGAAKREYRKCPPSTLEADLEKNMRKSLDAIPVESIRRFFIRAHRFMDAYRRGLSGKQAAWASKKYRGHRVLPDSILNDLEKAGISRT</sequence>
<dbReference type="EMBL" id="KE504296">
    <property type="protein sequence ID" value="EPS93136.1"/>
    <property type="molecule type" value="Genomic_DNA"/>
</dbReference>
<dbReference type="HOGENOM" id="CLU_005726_1_0_1"/>
<evidence type="ECO:0008006" key="3">
    <source>
        <dbReference type="Google" id="ProtNLM"/>
    </source>
</evidence>
<dbReference type="Gene3D" id="3.30.420.10">
    <property type="entry name" value="Ribonuclease H-like superfamily/Ribonuclease H"/>
    <property type="match status" value="1"/>
</dbReference>
<evidence type="ECO:0000313" key="1">
    <source>
        <dbReference type="EMBL" id="EPS93136.1"/>
    </source>
</evidence>
<organism evidence="1 2">
    <name type="scientific">Fomitopsis schrenkii</name>
    <name type="common">Brown rot fungus</name>
    <dbReference type="NCBI Taxonomy" id="2126942"/>
    <lineage>
        <taxon>Eukaryota</taxon>
        <taxon>Fungi</taxon>
        <taxon>Dikarya</taxon>
        <taxon>Basidiomycota</taxon>
        <taxon>Agaricomycotina</taxon>
        <taxon>Agaricomycetes</taxon>
        <taxon>Polyporales</taxon>
        <taxon>Fomitopsis</taxon>
    </lineage>
</organism>
<dbReference type="Proteomes" id="UP000015241">
    <property type="component" value="Unassembled WGS sequence"/>
</dbReference>
<evidence type="ECO:0000313" key="2">
    <source>
        <dbReference type="Proteomes" id="UP000015241"/>
    </source>
</evidence>
<gene>
    <name evidence="1" type="ORF">FOMPIDRAFT_49824</name>
</gene>
<dbReference type="AlphaFoldDB" id="S8DHS9"/>
<dbReference type="InterPro" id="IPR036397">
    <property type="entry name" value="RNaseH_sf"/>
</dbReference>
<keyword evidence="2" id="KW-1185">Reference proteome</keyword>
<accession>S8DHS9</accession>
<proteinExistence type="predicted"/>
<dbReference type="PANTHER" id="PTHR35871:SF1">
    <property type="entry name" value="CXC1-LIKE CYSTEINE CLUSTER ASSOCIATED WITH KDZ TRANSPOSASES DOMAIN-CONTAINING PROTEIN"/>
    <property type="match status" value="1"/>
</dbReference>
<dbReference type="GO" id="GO:0003676">
    <property type="term" value="F:nucleic acid binding"/>
    <property type="evidence" value="ECO:0007669"/>
    <property type="project" value="InterPro"/>
</dbReference>
<name>S8DHS9_FOMSC</name>
<reference evidence="1 2" key="1">
    <citation type="journal article" date="2012" name="Science">
        <title>The Paleozoic origin of enzymatic lignin decomposition reconstructed from 31 fungal genomes.</title>
        <authorList>
            <person name="Floudas D."/>
            <person name="Binder M."/>
            <person name="Riley R."/>
            <person name="Barry K."/>
            <person name="Blanchette R.A."/>
            <person name="Henrissat B."/>
            <person name="Martinez A.T."/>
            <person name="Otillar R."/>
            <person name="Spatafora J.W."/>
            <person name="Yadav J.S."/>
            <person name="Aerts A."/>
            <person name="Benoit I."/>
            <person name="Boyd A."/>
            <person name="Carlson A."/>
            <person name="Copeland A."/>
            <person name="Coutinho P.M."/>
            <person name="de Vries R.P."/>
            <person name="Ferreira P."/>
            <person name="Findley K."/>
            <person name="Foster B."/>
            <person name="Gaskell J."/>
            <person name="Glotzer D."/>
            <person name="Gorecki P."/>
            <person name="Heitman J."/>
            <person name="Hesse C."/>
            <person name="Hori C."/>
            <person name="Igarashi K."/>
            <person name="Jurgens J.A."/>
            <person name="Kallen N."/>
            <person name="Kersten P."/>
            <person name="Kohler A."/>
            <person name="Kuees U."/>
            <person name="Kumar T.K.A."/>
            <person name="Kuo A."/>
            <person name="LaButti K."/>
            <person name="Larrondo L.F."/>
            <person name="Lindquist E."/>
            <person name="Ling A."/>
            <person name="Lombard V."/>
            <person name="Lucas S."/>
            <person name="Lundell T."/>
            <person name="Martin R."/>
            <person name="McLaughlin D.J."/>
            <person name="Morgenstern I."/>
            <person name="Morin E."/>
            <person name="Murat C."/>
            <person name="Nagy L.G."/>
            <person name="Nolan M."/>
            <person name="Ohm R.A."/>
            <person name="Patyshakuliyeva A."/>
            <person name="Rokas A."/>
            <person name="Ruiz-Duenas F.J."/>
            <person name="Sabat G."/>
            <person name="Salamov A."/>
            <person name="Samejima M."/>
            <person name="Schmutz J."/>
            <person name="Slot J.C."/>
            <person name="St John F."/>
            <person name="Stenlid J."/>
            <person name="Sun H."/>
            <person name="Sun S."/>
            <person name="Syed K."/>
            <person name="Tsang A."/>
            <person name="Wiebenga A."/>
            <person name="Young D."/>
            <person name="Pisabarro A."/>
            <person name="Eastwood D.C."/>
            <person name="Martin F."/>
            <person name="Cullen D."/>
            <person name="Grigoriev I.V."/>
            <person name="Hibbett D.S."/>
        </authorList>
    </citation>
    <scope>NUCLEOTIDE SEQUENCE</scope>
    <source>
        <strain evidence="2">FP-58527</strain>
    </source>
</reference>